<dbReference type="EMBL" id="BSXV01000581">
    <property type="protein sequence ID" value="GME89730.1"/>
    <property type="molecule type" value="Genomic_DNA"/>
</dbReference>
<keyword evidence="2" id="KW-1185">Reference proteome</keyword>
<organism evidence="1 2">
    <name type="scientific">Candida boidinii</name>
    <name type="common">Yeast</name>
    <dbReference type="NCBI Taxonomy" id="5477"/>
    <lineage>
        <taxon>Eukaryota</taxon>
        <taxon>Fungi</taxon>
        <taxon>Dikarya</taxon>
        <taxon>Ascomycota</taxon>
        <taxon>Saccharomycotina</taxon>
        <taxon>Pichiomycetes</taxon>
        <taxon>Pichiales</taxon>
        <taxon>Pichiaceae</taxon>
        <taxon>Ogataea</taxon>
        <taxon>Ogataea/Candida clade</taxon>
    </lineage>
</organism>
<protein>
    <submittedName>
        <fullName evidence="1">Unnamed protein product</fullName>
    </submittedName>
</protein>
<name>A0ACB5TJ53_CANBO</name>
<evidence type="ECO:0000313" key="1">
    <source>
        <dbReference type="EMBL" id="GME89730.1"/>
    </source>
</evidence>
<sequence>MGQSTSTTAKEDTGPELEYGAKTVQITRSKIKSLFLKDCIQSFKPIELFTLKQKLGLKELVAEREISKSQLFELIEFPYQKHDIISDLLFKHLQFLSCFPNSSEFKLTKFSDSITVAGLIKAMALLDKEKSAKLFPRNSVQITLDLIFLSFSQSHSLQSNYEEIKDGEEKEDISKGEKNNLESNKTFIVVQNEKTKWEYVPQVLSYDGIEINEENIPANVLLYVFTFSLAIMNITVEDKSSKPLSQFKSNFEHWDNYKLKALNLVRSFDSSIKRSTIKEFNIYHDIFIKIVGFSINDGTMPFVFEPFKLYLQNLLYLNTDTIPSKESISTTSKMEESSSSLSTSKKPTTLSEDKEVDAKNIIKKHQFIPTRLLSYQTLSQLATFLPPEVVFSRLRKLYVGAESGFSMRSMESKVFKWNAPTIVLVSGKRVGKKPNKRYDTFKDTFPRFHPSNTEAKNTFDNENDDSSKITFGIYIKQAWKITNGQNFGNGKGMIFQLDARQNLFKGSKSVTVPHYCYFSTAGGGLGFGSAPPRINANGSKTYSPGIVSLTIDQSMEFCVFRHLGLGGSYEPGSIHLSHSDIPEYEDRFAITDLEVWGCGTDKELAEQAKNWEWEHREAQARQKLNMMNWEDGKALLEMAGLVGRSGDSGGSV</sequence>
<comment type="caution">
    <text evidence="1">The sequence shown here is derived from an EMBL/GenBank/DDBJ whole genome shotgun (WGS) entry which is preliminary data.</text>
</comment>
<proteinExistence type="predicted"/>
<evidence type="ECO:0000313" key="2">
    <source>
        <dbReference type="Proteomes" id="UP001165101"/>
    </source>
</evidence>
<dbReference type="Proteomes" id="UP001165101">
    <property type="component" value="Unassembled WGS sequence"/>
</dbReference>
<gene>
    <name evidence="1" type="ORF">Cboi01_000153200</name>
</gene>
<accession>A0ACB5TJ53</accession>
<reference evidence="1" key="1">
    <citation type="submission" date="2023-04" db="EMBL/GenBank/DDBJ databases">
        <title>Candida boidinii NBRC 1967.</title>
        <authorList>
            <person name="Ichikawa N."/>
            <person name="Sato H."/>
            <person name="Tonouchi N."/>
        </authorList>
    </citation>
    <scope>NUCLEOTIDE SEQUENCE</scope>
    <source>
        <strain evidence="1">NBRC 1967</strain>
    </source>
</reference>